<evidence type="ECO:0000313" key="3">
    <source>
        <dbReference type="Proteomes" id="UP001159405"/>
    </source>
</evidence>
<dbReference type="SUPFAM" id="SSF63825">
    <property type="entry name" value="YWTD domain"/>
    <property type="match status" value="1"/>
</dbReference>
<evidence type="ECO:0000256" key="1">
    <source>
        <dbReference type="PROSITE-ProRule" id="PRU00461"/>
    </source>
</evidence>
<dbReference type="EMBL" id="CALNXK010000103">
    <property type="protein sequence ID" value="CAH3155965.1"/>
    <property type="molecule type" value="Genomic_DNA"/>
</dbReference>
<dbReference type="InterPro" id="IPR011042">
    <property type="entry name" value="6-blade_b-propeller_TolB-like"/>
</dbReference>
<gene>
    <name evidence="2" type="ORF">PLOB_00001704</name>
</gene>
<dbReference type="PANTHER" id="PTHR46513">
    <property type="entry name" value="VITELLOGENIN RECEPTOR-LIKE PROTEIN-RELATED-RELATED"/>
    <property type="match status" value="1"/>
</dbReference>
<dbReference type="InterPro" id="IPR050778">
    <property type="entry name" value="Cueball_EGF_LRP_Nidogen"/>
</dbReference>
<keyword evidence="3" id="KW-1185">Reference proteome</keyword>
<sequence length="135" mass="15027">EFLLFADASYGKIMKVSPHAPGSLTALPLSNSIKRPMAIGYDVLEDRVYWTDVTRKTISRSFMNGSMFEVLFRQNVQIPDGLAVDIVGRNLYWTDRGTDKLEVSKLDGSYRRALITSGLGEPRDIILDVSKGSVV</sequence>
<name>A0ABN8Q737_9CNID</name>
<comment type="caution">
    <text evidence="2">The sequence shown here is derived from an EMBL/GenBank/DDBJ whole genome shotgun (WGS) entry which is preliminary data.</text>
</comment>
<dbReference type="Pfam" id="PF00058">
    <property type="entry name" value="Ldl_recept_b"/>
    <property type="match status" value="2"/>
</dbReference>
<dbReference type="Proteomes" id="UP001159405">
    <property type="component" value="Unassembled WGS sequence"/>
</dbReference>
<proteinExistence type="predicted"/>
<dbReference type="PROSITE" id="PS51120">
    <property type="entry name" value="LDLRB"/>
    <property type="match status" value="2"/>
</dbReference>
<organism evidence="2 3">
    <name type="scientific">Porites lobata</name>
    <dbReference type="NCBI Taxonomy" id="104759"/>
    <lineage>
        <taxon>Eukaryota</taxon>
        <taxon>Metazoa</taxon>
        <taxon>Cnidaria</taxon>
        <taxon>Anthozoa</taxon>
        <taxon>Hexacorallia</taxon>
        <taxon>Scleractinia</taxon>
        <taxon>Fungiina</taxon>
        <taxon>Poritidae</taxon>
        <taxon>Porites</taxon>
    </lineage>
</organism>
<dbReference type="SMART" id="SM00135">
    <property type="entry name" value="LY"/>
    <property type="match status" value="2"/>
</dbReference>
<dbReference type="Gene3D" id="2.120.10.30">
    <property type="entry name" value="TolB, C-terminal domain"/>
    <property type="match status" value="1"/>
</dbReference>
<protein>
    <submittedName>
        <fullName evidence="2">Uncharacterized protein</fullName>
    </submittedName>
</protein>
<feature type="repeat" description="LDL-receptor class B" evidence="1">
    <location>
        <begin position="89"/>
        <end position="131"/>
    </location>
</feature>
<dbReference type="InterPro" id="IPR000033">
    <property type="entry name" value="LDLR_classB_rpt"/>
</dbReference>
<feature type="repeat" description="LDL-receptor class B" evidence="1">
    <location>
        <begin position="46"/>
        <end position="88"/>
    </location>
</feature>
<accession>A0ABN8Q737</accession>
<evidence type="ECO:0000313" key="2">
    <source>
        <dbReference type="EMBL" id="CAH3155965.1"/>
    </source>
</evidence>
<feature type="non-terminal residue" evidence="2">
    <location>
        <position position="1"/>
    </location>
</feature>
<reference evidence="2 3" key="1">
    <citation type="submission" date="2022-05" db="EMBL/GenBank/DDBJ databases">
        <authorList>
            <consortium name="Genoscope - CEA"/>
            <person name="William W."/>
        </authorList>
    </citation>
    <scope>NUCLEOTIDE SEQUENCE [LARGE SCALE GENOMIC DNA]</scope>
</reference>